<dbReference type="EMBL" id="JAFCIX010000030">
    <property type="protein sequence ID" value="KAH6600648.1"/>
    <property type="molecule type" value="Genomic_DNA"/>
</dbReference>
<protein>
    <submittedName>
        <fullName evidence="1">Uncharacterized protein</fullName>
    </submittedName>
</protein>
<organism evidence="1 2">
    <name type="scientific">Batrachochytrium salamandrivorans</name>
    <dbReference type="NCBI Taxonomy" id="1357716"/>
    <lineage>
        <taxon>Eukaryota</taxon>
        <taxon>Fungi</taxon>
        <taxon>Fungi incertae sedis</taxon>
        <taxon>Chytridiomycota</taxon>
        <taxon>Chytridiomycota incertae sedis</taxon>
        <taxon>Chytridiomycetes</taxon>
        <taxon>Rhizophydiales</taxon>
        <taxon>Rhizophydiales incertae sedis</taxon>
        <taxon>Batrachochytrium</taxon>
    </lineage>
</organism>
<keyword evidence="2" id="KW-1185">Reference proteome</keyword>
<dbReference type="Proteomes" id="UP001648503">
    <property type="component" value="Unassembled WGS sequence"/>
</dbReference>
<accession>A0ABQ8FM69</accession>
<evidence type="ECO:0000313" key="1">
    <source>
        <dbReference type="EMBL" id="KAH6600648.1"/>
    </source>
</evidence>
<reference evidence="1 2" key="1">
    <citation type="submission" date="2021-02" db="EMBL/GenBank/DDBJ databases">
        <title>Variation within the Batrachochytrium salamandrivorans European outbreak.</title>
        <authorList>
            <person name="Kelly M."/>
            <person name="Pasmans F."/>
            <person name="Shea T.P."/>
            <person name="Munoz J.F."/>
            <person name="Carranza S."/>
            <person name="Cuomo C.A."/>
            <person name="Martel A."/>
        </authorList>
    </citation>
    <scope>NUCLEOTIDE SEQUENCE [LARGE SCALE GENOMIC DNA]</scope>
    <source>
        <strain evidence="1 2">AMFP18/2</strain>
    </source>
</reference>
<name>A0ABQ8FM69_9FUNG</name>
<proteinExistence type="predicted"/>
<sequence>MDLLSALLALKLQARPSVDHVLRSPFFKAADGGRNDGGDDDAIVQTIDEQKRRALHTFQQQPNSSYTTTIKSVTRFQLAADFMAIDMTFRQTAAAIGKGTDSYHERQAPSINLWLTGCVIFCRSPCAFTEPLL</sequence>
<gene>
    <name evidence="1" type="ORF">BASA50_002215</name>
</gene>
<comment type="caution">
    <text evidence="1">The sequence shown here is derived from an EMBL/GenBank/DDBJ whole genome shotgun (WGS) entry which is preliminary data.</text>
</comment>
<evidence type="ECO:0000313" key="2">
    <source>
        <dbReference type="Proteomes" id="UP001648503"/>
    </source>
</evidence>